<feature type="region of interest" description="Disordered" evidence="1">
    <location>
        <begin position="183"/>
        <end position="212"/>
    </location>
</feature>
<feature type="chain" id="PRO_5032518655" evidence="2">
    <location>
        <begin position="19"/>
        <end position="340"/>
    </location>
</feature>
<proteinExistence type="predicted"/>
<sequence>MSRVFAFFFLVLVSLAGARHSRRSGCHGFSHFGHSGCQWKEKKENFFRLLGQARQHTHDLLTGIRHRVAEQQETVRQDVTAAWERARQSTQATMSEMREAVAEKQELKETLRRVRENTREKQAANERLTKENQRLEEEIRTMRQQSQEFQDAQKSFVQENQHLLEALRIAGLEKQELKETVRRLRERSREKQKTIDGLREQPEPSGSCPTEPQKVTTDELAMAQLQKLQGTMNRQEVYHYGHGYVHGLASSLSLCLLVFFSFHSRLCGQSPPVPSPRIEAEEPGAEAAAEAAADEAWDPLEPLEEEISDSGASASESESEESESERSEQSEEWEMVAGLD</sequence>
<feature type="region of interest" description="Disordered" evidence="1">
    <location>
        <begin position="271"/>
        <end position="340"/>
    </location>
</feature>
<feature type="compositionally biased region" description="Basic and acidic residues" evidence="1">
    <location>
        <begin position="183"/>
        <end position="202"/>
    </location>
</feature>
<dbReference type="EMBL" id="CAJNDS010002735">
    <property type="protein sequence ID" value="CAE7578446.1"/>
    <property type="molecule type" value="Genomic_DNA"/>
</dbReference>
<keyword evidence="4" id="KW-1185">Reference proteome</keyword>
<gene>
    <name evidence="3" type="ORF">SNAT2548_LOCUS33006</name>
</gene>
<dbReference type="AlphaFoldDB" id="A0A812UU86"/>
<dbReference type="Proteomes" id="UP000604046">
    <property type="component" value="Unassembled WGS sequence"/>
</dbReference>
<organism evidence="3 4">
    <name type="scientific">Symbiodinium natans</name>
    <dbReference type="NCBI Taxonomy" id="878477"/>
    <lineage>
        <taxon>Eukaryota</taxon>
        <taxon>Sar</taxon>
        <taxon>Alveolata</taxon>
        <taxon>Dinophyceae</taxon>
        <taxon>Suessiales</taxon>
        <taxon>Symbiodiniaceae</taxon>
        <taxon>Symbiodinium</taxon>
    </lineage>
</organism>
<feature type="signal peptide" evidence="2">
    <location>
        <begin position="1"/>
        <end position="18"/>
    </location>
</feature>
<keyword evidence="2" id="KW-0732">Signal</keyword>
<evidence type="ECO:0000313" key="4">
    <source>
        <dbReference type="Proteomes" id="UP000604046"/>
    </source>
</evidence>
<evidence type="ECO:0000313" key="3">
    <source>
        <dbReference type="EMBL" id="CAE7578446.1"/>
    </source>
</evidence>
<comment type="caution">
    <text evidence="3">The sequence shown here is derived from an EMBL/GenBank/DDBJ whole genome shotgun (WGS) entry which is preliminary data.</text>
</comment>
<protein>
    <submittedName>
        <fullName evidence="3">Uncharacterized protein</fullName>
    </submittedName>
</protein>
<accession>A0A812UU86</accession>
<evidence type="ECO:0000256" key="1">
    <source>
        <dbReference type="SAM" id="MobiDB-lite"/>
    </source>
</evidence>
<feature type="compositionally biased region" description="Acidic residues" evidence="1">
    <location>
        <begin position="292"/>
        <end position="308"/>
    </location>
</feature>
<name>A0A812UU86_9DINO</name>
<reference evidence="3" key="1">
    <citation type="submission" date="2021-02" db="EMBL/GenBank/DDBJ databases">
        <authorList>
            <person name="Dougan E. K."/>
            <person name="Rhodes N."/>
            <person name="Thang M."/>
            <person name="Chan C."/>
        </authorList>
    </citation>
    <scope>NUCLEOTIDE SEQUENCE</scope>
</reference>
<evidence type="ECO:0000256" key="2">
    <source>
        <dbReference type="SAM" id="SignalP"/>
    </source>
</evidence>